<sequence length="313" mass="34782">MPLNREAIPLDADPASVKKARDWVCDVLNGLHREDLVDAAELGVSELVTNAILHGEPPITVRVRGTRNHPRVEVGDRSSHPPAVNVGMTYDENLLSTIGRGLGIVALYSSAWGAEVVPDGKTVWFEPSSEPRLEGDLTGDVFDLERSIAERLADTDTVDLVPVRLLGMPAVLFGQFRRRYSEMRRELRLLALAHGEDYPVASELTEVFLEVERERRLARGVDSLDAAIEQGLERVDLDYMVPLSAGETMARLQVLLERADAFCREQRLLVLAASPLQLEFQRWYLGEFVRQIAGEPPTPWTGPTSEDRAPVVS</sequence>
<evidence type="ECO:0000259" key="2">
    <source>
        <dbReference type="Pfam" id="PF13581"/>
    </source>
</evidence>
<protein>
    <submittedName>
        <fullName evidence="3">ATP-binding protein</fullName>
    </submittedName>
</protein>
<dbReference type="InterPro" id="IPR036890">
    <property type="entry name" value="HATPase_C_sf"/>
</dbReference>
<dbReference type="GO" id="GO:0005524">
    <property type="term" value="F:ATP binding"/>
    <property type="evidence" value="ECO:0007669"/>
    <property type="project" value="UniProtKB-KW"/>
</dbReference>
<evidence type="ECO:0000256" key="1">
    <source>
        <dbReference type="ARBA" id="ARBA00022527"/>
    </source>
</evidence>
<dbReference type="InterPro" id="IPR003594">
    <property type="entry name" value="HATPase_dom"/>
</dbReference>
<dbReference type="Proteomes" id="UP000754710">
    <property type="component" value="Unassembled WGS sequence"/>
</dbReference>
<keyword evidence="1" id="KW-0808">Transferase</keyword>
<keyword evidence="3" id="KW-0547">Nucleotide-binding</keyword>
<dbReference type="CDD" id="cd16936">
    <property type="entry name" value="HATPase_RsbW-like"/>
    <property type="match status" value="1"/>
</dbReference>
<keyword evidence="1" id="KW-0723">Serine/threonine-protein kinase</keyword>
<evidence type="ECO:0000313" key="4">
    <source>
        <dbReference type="Proteomes" id="UP000754710"/>
    </source>
</evidence>
<organism evidence="3 4">
    <name type="scientific">Nocardioides jiangsuensis</name>
    <dbReference type="NCBI Taxonomy" id="2866161"/>
    <lineage>
        <taxon>Bacteria</taxon>
        <taxon>Bacillati</taxon>
        <taxon>Actinomycetota</taxon>
        <taxon>Actinomycetes</taxon>
        <taxon>Propionibacteriales</taxon>
        <taxon>Nocardioidaceae</taxon>
        <taxon>Nocardioides</taxon>
    </lineage>
</organism>
<dbReference type="RefSeq" id="WP_221024681.1">
    <property type="nucleotide sequence ID" value="NZ_JAIEZQ010000002.1"/>
</dbReference>
<dbReference type="EMBL" id="JAIEZQ010000002">
    <property type="protein sequence ID" value="MBY9074865.1"/>
    <property type="molecule type" value="Genomic_DNA"/>
</dbReference>
<dbReference type="InterPro" id="IPR050267">
    <property type="entry name" value="Anti-sigma-factor_SerPK"/>
</dbReference>
<keyword evidence="4" id="KW-1185">Reference proteome</keyword>
<feature type="domain" description="Histidine kinase/HSP90-like ATPase" evidence="2">
    <location>
        <begin position="11"/>
        <end position="125"/>
    </location>
</feature>
<gene>
    <name evidence="3" type="ORF">K1X13_08550</name>
</gene>
<dbReference type="SUPFAM" id="SSF55874">
    <property type="entry name" value="ATPase domain of HSP90 chaperone/DNA topoisomerase II/histidine kinase"/>
    <property type="match status" value="1"/>
</dbReference>
<accession>A0ABS7RIK0</accession>
<comment type="caution">
    <text evidence="3">The sequence shown here is derived from an EMBL/GenBank/DDBJ whole genome shotgun (WGS) entry which is preliminary data.</text>
</comment>
<dbReference type="Gene3D" id="3.30.565.10">
    <property type="entry name" value="Histidine kinase-like ATPase, C-terminal domain"/>
    <property type="match status" value="1"/>
</dbReference>
<dbReference type="PANTHER" id="PTHR35526">
    <property type="entry name" value="ANTI-SIGMA-F FACTOR RSBW-RELATED"/>
    <property type="match status" value="1"/>
</dbReference>
<name>A0ABS7RIK0_9ACTN</name>
<dbReference type="PANTHER" id="PTHR35526:SF3">
    <property type="entry name" value="ANTI-SIGMA-F FACTOR RSBW"/>
    <property type="match status" value="1"/>
</dbReference>
<reference evidence="3 4" key="1">
    <citation type="submission" date="2021-08" db="EMBL/GenBank/DDBJ databases">
        <title>Nocardioides bacterium WL0053 sp. nov., isolated from the sediment.</title>
        <authorList>
            <person name="Wang L."/>
            <person name="Zhang D."/>
            <person name="Zhang A."/>
        </authorList>
    </citation>
    <scope>NUCLEOTIDE SEQUENCE [LARGE SCALE GENOMIC DNA]</scope>
    <source>
        <strain evidence="3 4">WL0053</strain>
    </source>
</reference>
<keyword evidence="3" id="KW-0067">ATP-binding</keyword>
<evidence type="ECO:0000313" key="3">
    <source>
        <dbReference type="EMBL" id="MBY9074865.1"/>
    </source>
</evidence>
<proteinExistence type="predicted"/>
<keyword evidence="1" id="KW-0418">Kinase</keyword>
<dbReference type="Pfam" id="PF13581">
    <property type="entry name" value="HATPase_c_2"/>
    <property type="match status" value="1"/>
</dbReference>